<keyword evidence="5" id="KW-1185">Reference proteome</keyword>
<dbReference type="Pfam" id="PF01551">
    <property type="entry name" value="Peptidase_M23"/>
    <property type="match status" value="1"/>
</dbReference>
<dbReference type="InterPro" id="IPR050570">
    <property type="entry name" value="Cell_wall_metabolism_enzyme"/>
</dbReference>
<evidence type="ECO:0000256" key="2">
    <source>
        <dbReference type="SAM" id="Phobius"/>
    </source>
</evidence>
<evidence type="ECO:0000313" key="4">
    <source>
        <dbReference type="EMBL" id="MDR6142337.1"/>
    </source>
</evidence>
<sequence length="289" mass="29375">MPTSQRYPSAQALEDQVLAKDIESPMKTTEDRAVARSSRSRVDARKVVKPLRSIAIFGAVGALVAAVALPAYAATKPAEAATTVQQMAAVDAQSLVVASDATAAPLSRGTFTATTPGEIEKKKAEEAAAARAAAAAKAVTASSSSSFDIGNYALVSPGSGEVRYPLPQGSYNVSRTVGGAHQGADMLAPAGTPIYAAAAGVVRASAESIGGYGVAVMLDSVVGGQRVQTTYGHMIYGSRQVQAGQTVAAGQLIGFVGSTGRSTANHLHFEVWVNGGLMEPIAWLGANAG</sequence>
<feature type="transmembrane region" description="Helical" evidence="2">
    <location>
        <begin position="54"/>
        <end position="73"/>
    </location>
</feature>
<feature type="compositionally biased region" description="Basic and acidic residues" evidence="1">
    <location>
        <begin position="17"/>
        <end position="35"/>
    </location>
</feature>
<dbReference type="InterPro" id="IPR016047">
    <property type="entry name" value="M23ase_b-sheet_dom"/>
</dbReference>
<dbReference type="EMBL" id="JAVIZQ010000001">
    <property type="protein sequence ID" value="MDR6142337.1"/>
    <property type="molecule type" value="Genomic_DNA"/>
</dbReference>
<evidence type="ECO:0000259" key="3">
    <source>
        <dbReference type="Pfam" id="PF01551"/>
    </source>
</evidence>
<dbReference type="PANTHER" id="PTHR21666:SF270">
    <property type="entry name" value="MUREIN HYDROLASE ACTIVATOR ENVC"/>
    <property type="match status" value="1"/>
</dbReference>
<protein>
    <submittedName>
        <fullName evidence="4">Murein DD-endopeptidase MepM/ murein hydrolase activator NlpD</fullName>
    </submittedName>
</protein>
<dbReference type="SUPFAM" id="SSF51261">
    <property type="entry name" value="Duplicated hybrid motif"/>
    <property type="match status" value="1"/>
</dbReference>
<organism evidence="4 5">
    <name type="scientific">Microbacterium foliorum</name>
    <dbReference type="NCBI Taxonomy" id="104336"/>
    <lineage>
        <taxon>Bacteria</taxon>
        <taxon>Bacillati</taxon>
        <taxon>Actinomycetota</taxon>
        <taxon>Actinomycetes</taxon>
        <taxon>Micrococcales</taxon>
        <taxon>Microbacteriaceae</taxon>
        <taxon>Microbacterium</taxon>
    </lineage>
</organism>
<dbReference type="CDD" id="cd12797">
    <property type="entry name" value="M23_peptidase"/>
    <property type="match status" value="1"/>
</dbReference>
<evidence type="ECO:0000313" key="5">
    <source>
        <dbReference type="Proteomes" id="UP001249291"/>
    </source>
</evidence>
<keyword evidence="2" id="KW-0472">Membrane</keyword>
<dbReference type="Proteomes" id="UP001249291">
    <property type="component" value="Unassembled WGS sequence"/>
</dbReference>
<comment type="caution">
    <text evidence="4">The sequence shown here is derived from an EMBL/GenBank/DDBJ whole genome shotgun (WGS) entry which is preliminary data.</text>
</comment>
<evidence type="ECO:0000256" key="1">
    <source>
        <dbReference type="SAM" id="MobiDB-lite"/>
    </source>
</evidence>
<gene>
    <name evidence="4" type="ORF">QE375_001891</name>
</gene>
<name>A0ABU1HQK4_9MICO</name>
<feature type="domain" description="M23ase beta-sheet core" evidence="3">
    <location>
        <begin position="180"/>
        <end position="280"/>
    </location>
</feature>
<keyword evidence="2" id="KW-0812">Transmembrane</keyword>
<dbReference type="GO" id="GO:0016787">
    <property type="term" value="F:hydrolase activity"/>
    <property type="evidence" value="ECO:0007669"/>
    <property type="project" value="UniProtKB-KW"/>
</dbReference>
<feature type="region of interest" description="Disordered" evidence="1">
    <location>
        <begin position="1"/>
        <end position="35"/>
    </location>
</feature>
<dbReference type="InterPro" id="IPR011055">
    <property type="entry name" value="Dup_hybrid_motif"/>
</dbReference>
<dbReference type="PANTHER" id="PTHR21666">
    <property type="entry name" value="PEPTIDASE-RELATED"/>
    <property type="match status" value="1"/>
</dbReference>
<keyword evidence="4" id="KW-0378">Hydrolase</keyword>
<proteinExistence type="predicted"/>
<dbReference type="Gene3D" id="2.70.70.10">
    <property type="entry name" value="Glucose Permease (Domain IIA)"/>
    <property type="match status" value="1"/>
</dbReference>
<reference evidence="4 5" key="1">
    <citation type="submission" date="2023-08" db="EMBL/GenBank/DDBJ databases">
        <title>Functional and genomic diversity of the sorghum phyllosphere microbiome.</title>
        <authorList>
            <person name="Shade A."/>
        </authorList>
    </citation>
    <scope>NUCLEOTIDE SEQUENCE [LARGE SCALE GENOMIC DNA]</scope>
    <source>
        <strain evidence="4 5">SORGH_AS_0445</strain>
    </source>
</reference>
<accession>A0ABU1HQK4</accession>
<keyword evidence="2" id="KW-1133">Transmembrane helix</keyword>